<reference evidence="2" key="2">
    <citation type="submission" date="2021-09" db="EMBL/GenBank/DDBJ databases">
        <authorList>
            <person name="Jia N."/>
            <person name="Wang J."/>
            <person name="Shi W."/>
            <person name="Du L."/>
            <person name="Sun Y."/>
            <person name="Zhan W."/>
            <person name="Jiang J."/>
            <person name="Wang Q."/>
            <person name="Zhang B."/>
            <person name="Ji P."/>
            <person name="Sakyi L.B."/>
            <person name="Cui X."/>
            <person name="Yuan T."/>
            <person name="Jiang B."/>
            <person name="Yang W."/>
            <person name="Lam T.T.-Y."/>
            <person name="Chang Q."/>
            <person name="Ding S."/>
            <person name="Wang X."/>
            <person name="Zhu J."/>
            <person name="Ruan X."/>
            <person name="Zhao L."/>
            <person name="Wei J."/>
            <person name="Que T."/>
            <person name="Du C."/>
            <person name="Cheng J."/>
            <person name="Dai P."/>
            <person name="Han X."/>
            <person name="Huang E."/>
            <person name="Gao Y."/>
            <person name="Liu J."/>
            <person name="Shao H."/>
            <person name="Ye R."/>
            <person name="Li L."/>
            <person name="Wei W."/>
            <person name="Wang X."/>
            <person name="Wang C."/>
            <person name="Huo Q."/>
            <person name="Li W."/>
            <person name="Guo W."/>
            <person name="Chen H."/>
            <person name="Chen S."/>
            <person name="Zhou L."/>
            <person name="Zhou L."/>
            <person name="Ni X."/>
            <person name="Tian J."/>
            <person name="Zhou Y."/>
            <person name="Sheng Y."/>
            <person name="Liu T."/>
            <person name="Pan Y."/>
            <person name="Xia L."/>
            <person name="Li J."/>
            <person name="Zhao F."/>
            <person name="Cao W."/>
        </authorList>
    </citation>
    <scope>NUCLEOTIDE SEQUENCE</scope>
    <source>
        <strain evidence="2">Rsan-2018</strain>
        <tissue evidence="2">Larvae</tissue>
    </source>
</reference>
<organism evidence="2 3">
    <name type="scientific">Rhipicephalus sanguineus</name>
    <name type="common">Brown dog tick</name>
    <name type="synonym">Ixodes sanguineus</name>
    <dbReference type="NCBI Taxonomy" id="34632"/>
    <lineage>
        <taxon>Eukaryota</taxon>
        <taxon>Metazoa</taxon>
        <taxon>Ecdysozoa</taxon>
        <taxon>Arthropoda</taxon>
        <taxon>Chelicerata</taxon>
        <taxon>Arachnida</taxon>
        <taxon>Acari</taxon>
        <taxon>Parasitiformes</taxon>
        <taxon>Ixodida</taxon>
        <taxon>Ixodoidea</taxon>
        <taxon>Ixodidae</taxon>
        <taxon>Rhipicephalinae</taxon>
        <taxon>Rhipicephalus</taxon>
        <taxon>Rhipicephalus</taxon>
    </lineage>
</organism>
<dbReference type="VEuPathDB" id="VectorBase:RSAN_049891"/>
<feature type="domain" description="MADF" evidence="1">
    <location>
        <begin position="17"/>
        <end position="106"/>
    </location>
</feature>
<dbReference type="Proteomes" id="UP000821837">
    <property type="component" value="Chromosome 8"/>
</dbReference>
<name>A0A9D4PFC8_RHISA</name>
<evidence type="ECO:0000313" key="3">
    <source>
        <dbReference type="Proteomes" id="UP000821837"/>
    </source>
</evidence>
<accession>A0A9D4PFC8</accession>
<dbReference type="GO" id="GO:0005634">
    <property type="term" value="C:nucleus"/>
    <property type="evidence" value="ECO:0007669"/>
    <property type="project" value="TreeGrafter"/>
</dbReference>
<dbReference type="PROSITE" id="PS51029">
    <property type="entry name" value="MADF"/>
    <property type="match status" value="1"/>
</dbReference>
<dbReference type="GO" id="GO:0006357">
    <property type="term" value="P:regulation of transcription by RNA polymerase II"/>
    <property type="evidence" value="ECO:0007669"/>
    <property type="project" value="TreeGrafter"/>
</dbReference>
<keyword evidence="3" id="KW-1185">Reference proteome</keyword>
<protein>
    <recommendedName>
        <fullName evidence="1">MADF domain-containing protein</fullName>
    </recommendedName>
</protein>
<dbReference type="Pfam" id="PF10545">
    <property type="entry name" value="MADF_DNA_bdg"/>
    <property type="match status" value="1"/>
</dbReference>
<gene>
    <name evidence="2" type="ORF">HPB52_012711</name>
</gene>
<evidence type="ECO:0000313" key="2">
    <source>
        <dbReference type="EMBL" id="KAH7939452.1"/>
    </source>
</evidence>
<evidence type="ECO:0000259" key="1">
    <source>
        <dbReference type="PROSITE" id="PS51029"/>
    </source>
</evidence>
<proteinExistence type="predicted"/>
<comment type="caution">
    <text evidence="2">The sequence shown here is derived from an EMBL/GenBank/DDBJ whole genome shotgun (WGS) entry which is preliminary data.</text>
</comment>
<dbReference type="InterPro" id="IPR039353">
    <property type="entry name" value="TF_Adf1"/>
</dbReference>
<dbReference type="SMART" id="SM00595">
    <property type="entry name" value="MADF"/>
    <property type="match status" value="1"/>
</dbReference>
<dbReference type="GO" id="GO:0005667">
    <property type="term" value="C:transcription regulator complex"/>
    <property type="evidence" value="ECO:0007669"/>
    <property type="project" value="TreeGrafter"/>
</dbReference>
<reference evidence="2" key="1">
    <citation type="journal article" date="2020" name="Cell">
        <title>Large-Scale Comparative Analyses of Tick Genomes Elucidate Their Genetic Diversity and Vector Capacities.</title>
        <authorList>
            <consortium name="Tick Genome and Microbiome Consortium (TIGMIC)"/>
            <person name="Jia N."/>
            <person name="Wang J."/>
            <person name="Shi W."/>
            <person name="Du L."/>
            <person name="Sun Y."/>
            <person name="Zhan W."/>
            <person name="Jiang J.F."/>
            <person name="Wang Q."/>
            <person name="Zhang B."/>
            <person name="Ji P."/>
            <person name="Bell-Sakyi L."/>
            <person name="Cui X.M."/>
            <person name="Yuan T.T."/>
            <person name="Jiang B.G."/>
            <person name="Yang W.F."/>
            <person name="Lam T.T."/>
            <person name="Chang Q.C."/>
            <person name="Ding S.J."/>
            <person name="Wang X.J."/>
            <person name="Zhu J.G."/>
            <person name="Ruan X.D."/>
            <person name="Zhao L."/>
            <person name="Wei J.T."/>
            <person name="Ye R.Z."/>
            <person name="Que T.C."/>
            <person name="Du C.H."/>
            <person name="Zhou Y.H."/>
            <person name="Cheng J.X."/>
            <person name="Dai P.F."/>
            <person name="Guo W.B."/>
            <person name="Han X.H."/>
            <person name="Huang E.J."/>
            <person name="Li L.F."/>
            <person name="Wei W."/>
            <person name="Gao Y.C."/>
            <person name="Liu J.Z."/>
            <person name="Shao H.Z."/>
            <person name="Wang X."/>
            <person name="Wang C.C."/>
            <person name="Yang T.C."/>
            <person name="Huo Q.B."/>
            <person name="Li W."/>
            <person name="Chen H.Y."/>
            <person name="Chen S.E."/>
            <person name="Zhou L.G."/>
            <person name="Ni X.B."/>
            <person name="Tian J.H."/>
            <person name="Sheng Y."/>
            <person name="Liu T."/>
            <person name="Pan Y.S."/>
            <person name="Xia L.Y."/>
            <person name="Li J."/>
            <person name="Zhao F."/>
            <person name="Cao W.C."/>
        </authorList>
    </citation>
    <scope>NUCLEOTIDE SEQUENCE</scope>
    <source>
        <strain evidence="2">Rsan-2018</strain>
    </source>
</reference>
<dbReference type="InterPro" id="IPR006578">
    <property type="entry name" value="MADF-dom"/>
</dbReference>
<dbReference type="AlphaFoldDB" id="A0A9D4PFC8"/>
<sequence>MCCVIGVDMASISADELLIEEVRQRPVLYDQRLKAYRDSQLRYDAWLEISGVLKRDVAEIQHRWTYLRQKFLRQRKIRSKSGSGAEEVGKQWVLMPHLMFLGDAIQSRA</sequence>
<dbReference type="EMBL" id="JABSTV010001254">
    <property type="protein sequence ID" value="KAH7939452.1"/>
    <property type="molecule type" value="Genomic_DNA"/>
</dbReference>
<dbReference type="PANTHER" id="PTHR12243:SF67">
    <property type="entry name" value="COREPRESSOR OF PANGOLIN, ISOFORM A-RELATED"/>
    <property type="match status" value="1"/>
</dbReference>
<dbReference type="PANTHER" id="PTHR12243">
    <property type="entry name" value="MADF DOMAIN TRANSCRIPTION FACTOR"/>
    <property type="match status" value="1"/>
</dbReference>